<evidence type="ECO:0000256" key="5">
    <source>
        <dbReference type="SAM" id="MobiDB-lite"/>
    </source>
</evidence>
<dbReference type="InterPro" id="IPR050652">
    <property type="entry name" value="AN1_A20_ZnFinger"/>
</dbReference>
<keyword evidence="3" id="KW-0862">Zinc</keyword>
<feature type="region of interest" description="Disordered" evidence="5">
    <location>
        <begin position="84"/>
        <end position="201"/>
    </location>
</feature>
<sequence length="336" mass="37123">MRKKGKDKEIPNSTKSAHPRDEKKGKDKEIPNSTNNAHPRDEKKGKVKEIPNRTNSAHPREEKKVSTNTLGLCSQCYKAHIEKTNDALQSTPDHMISPEKARQMKQNSHNHSLEGASQQPCSSKDFANCASKDYSTSENAQSALNIDQGKGQGDSTVSMKPEQNLAQKSDSKSECATISIQISSSEDKSESNIEQSLSSSSSSQTVTSSAVCNITSSNSSSETTAEKDSHSDVGTPQKKGVKRELESDESSLDATPEKGPGQKNKKRCFHCKTKLELAQRQIGRCKCDYVFCSLHRLPELHNCAFDHKEDGRREAREKMVKPTRHLGTSFKRLDSS</sequence>
<feature type="region of interest" description="Disordered" evidence="5">
    <location>
        <begin position="216"/>
        <end position="265"/>
    </location>
</feature>
<dbReference type="PROSITE" id="PS51039">
    <property type="entry name" value="ZF_AN1"/>
    <property type="match status" value="1"/>
</dbReference>
<feature type="compositionally biased region" description="Basic and acidic residues" evidence="5">
    <location>
        <begin position="18"/>
        <end position="30"/>
    </location>
</feature>
<proteinExistence type="predicted"/>
<feature type="compositionally biased region" description="Basic and acidic residues" evidence="5">
    <location>
        <begin position="38"/>
        <end position="51"/>
    </location>
</feature>
<dbReference type="Gene3D" id="4.10.1110.10">
    <property type="entry name" value="AN1-like Zinc finger"/>
    <property type="match status" value="1"/>
</dbReference>
<feature type="compositionally biased region" description="Polar residues" evidence="5">
    <location>
        <begin position="133"/>
        <end position="145"/>
    </location>
</feature>
<keyword evidence="1" id="KW-0479">Metal-binding</keyword>
<dbReference type="SMART" id="SM00154">
    <property type="entry name" value="ZnF_AN1"/>
    <property type="match status" value="1"/>
</dbReference>
<protein>
    <recommendedName>
        <fullName evidence="6">AN1-type domain-containing protein</fullName>
    </recommendedName>
</protein>
<evidence type="ECO:0000259" key="6">
    <source>
        <dbReference type="PROSITE" id="PS51039"/>
    </source>
</evidence>
<name>A0AA88Y3C2_PINIB</name>
<evidence type="ECO:0000313" key="8">
    <source>
        <dbReference type="Proteomes" id="UP001186944"/>
    </source>
</evidence>
<keyword evidence="2 4" id="KW-0863">Zinc-finger</keyword>
<feature type="compositionally biased region" description="Basic and acidic residues" evidence="5">
    <location>
        <begin position="310"/>
        <end position="320"/>
    </location>
</feature>
<evidence type="ECO:0000256" key="1">
    <source>
        <dbReference type="ARBA" id="ARBA00022723"/>
    </source>
</evidence>
<evidence type="ECO:0000313" key="7">
    <source>
        <dbReference type="EMBL" id="KAK3093044.1"/>
    </source>
</evidence>
<feature type="region of interest" description="Disordered" evidence="5">
    <location>
        <begin position="1"/>
        <end position="68"/>
    </location>
</feature>
<comment type="caution">
    <text evidence="7">The sequence shown here is derived from an EMBL/GenBank/DDBJ whole genome shotgun (WGS) entry which is preliminary data.</text>
</comment>
<dbReference type="GO" id="GO:0008270">
    <property type="term" value="F:zinc ion binding"/>
    <property type="evidence" value="ECO:0007669"/>
    <property type="project" value="UniProtKB-KW"/>
</dbReference>
<dbReference type="SUPFAM" id="SSF118310">
    <property type="entry name" value="AN1-like Zinc finger"/>
    <property type="match status" value="1"/>
</dbReference>
<accession>A0AA88Y3C2</accession>
<evidence type="ECO:0000256" key="2">
    <source>
        <dbReference type="ARBA" id="ARBA00022771"/>
    </source>
</evidence>
<feature type="compositionally biased region" description="Polar residues" evidence="5">
    <location>
        <begin position="164"/>
        <end position="184"/>
    </location>
</feature>
<gene>
    <name evidence="7" type="ORF">FSP39_010450</name>
</gene>
<dbReference type="EMBL" id="VSWD01000009">
    <property type="protein sequence ID" value="KAK3093044.1"/>
    <property type="molecule type" value="Genomic_DNA"/>
</dbReference>
<feature type="domain" description="AN1-type" evidence="6">
    <location>
        <begin position="262"/>
        <end position="311"/>
    </location>
</feature>
<dbReference type="InterPro" id="IPR000058">
    <property type="entry name" value="Znf_AN1"/>
</dbReference>
<feature type="compositionally biased region" description="Basic and acidic residues" evidence="5">
    <location>
        <begin position="1"/>
        <end position="10"/>
    </location>
</feature>
<dbReference type="InterPro" id="IPR035896">
    <property type="entry name" value="AN1-like_Znf"/>
</dbReference>
<organism evidence="7 8">
    <name type="scientific">Pinctada imbricata</name>
    <name type="common">Atlantic pearl-oyster</name>
    <name type="synonym">Pinctada martensii</name>
    <dbReference type="NCBI Taxonomy" id="66713"/>
    <lineage>
        <taxon>Eukaryota</taxon>
        <taxon>Metazoa</taxon>
        <taxon>Spiralia</taxon>
        <taxon>Lophotrochozoa</taxon>
        <taxon>Mollusca</taxon>
        <taxon>Bivalvia</taxon>
        <taxon>Autobranchia</taxon>
        <taxon>Pteriomorphia</taxon>
        <taxon>Pterioida</taxon>
        <taxon>Pterioidea</taxon>
        <taxon>Pteriidae</taxon>
        <taxon>Pinctada</taxon>
    </lineage>
</organism>
<dbReference type="AlphaFoldDB" id="A0AA88Y3C2"/>
<dbReference type="PANTHER" id="PTHR10634:SF67">
    <property type="entry name" value="AN1-TYPE ZINC FINGER PROTEIN 3"/>
    <property type="match status" value="1"/>
</dbReference>
<evidence type="ECO:0000256" key="3">
    <source>
        <dbReference type="ARBA" id="ARBA00022833"/>
    </source>
</evidence>
<dbReference type="Proteomes" id="UP001186944">
    <property type="component" value="Unassembled WGS sequence"/>
</dbReference>
<feature type="compositionally biased region" description="Low complexity" evidence="5">
    <location>
        <begin position="192"/>
        <end position="201"/>
    </location>
</feature>
<dbReference type="PANTHER" id="PTHR10634">
    <property type="entry name" value="AN1-TYPE ZINC FINGER PROTEIN"/>
    <property type="match status" value="1"/>
</dbReference>
<feature type="compositionally biased region" description="Polar residues" evidence="5">
    <location>
        <begin position="104"/>
        <end position="122"/>
    </location>
</feature>
<keyword evidence="8" id="KW-1185">Reference proteome</keyword>
<feature type="region of interest" description="Disordered" evidence="5">
    <location>
        <begin position="310"/>
        <end position="336"/>
    </location>
</feature>
<evidence type="ECO:0000256" key="4">
    <source>
        <dbReference type="PROSITE-ProRule" id="PRU00449"/>
    </source>
</evidence>
<reference evidence="7" key="1">
    <citation type="submission" date="2019-08" db="EMBL/GenBank/DDBJ databases">
        <title>The improved chromosome-level genome for the pearl oyster Pinctada fucata martensii using PacBio sequencing and Hi-C.</title>
        <authorList>
            <person name="Zheng Z."/>
        </authorList>
    </citation>
    <scope>NUCLEOTIDE SEQUENCE</scope>
    <source>
        <strain evidence="7">ZZ-2019</strain>
        <tissue evidence="7">Adductor muscle</tissue>
    </source>
</reference>